<evidence type="ECO:0008006" key="4">
    <source>
        <dbReference type="Google" id="ProtNLM"/>
    </source>
</evidence>
<dbReference type="Proteomes" id="UP000664731">
    <property type="component" value="Unassembled WGS sequence"/>
</dbReference>
<evidence type="ECO:0000313" key="3">
    <source>
        <dbReference type="Proteomes" id="UP000664731"/>
    </source>
</evidence>
<evidence type="ECO:0000313" key="2">
    <source>
        <dbReference type="EMBL" id="MBO1250310.1"/>
    </source>
</evidence>
<proteinExistence type="predicted"/>
<evidence type="ECO:0000256" key="1">
    <source>
        <dbReference type="SAM" id="MobiDB-lite"/>
    </source>
</evidence>
<feature type="region of interest" description="Disordered" evidence="1">
    <location>
        <begin position="234"/>
        <end position="256"/>
    </location>
</feature>
<sequence>MNTKATPIAPTPTLATLSARHQAQIAQQRTPFTLRIHRALSWLKRAEAAGEDDDVAFICLWIGFNAAYAQDLGEGGGTAASERQTFRNFMADLCALDGDKALAKLVWQVFPGPIRVLLNNQYVFQPFWDAHSNPRSDGSIPDHWREAFDEARQRVHRALAQEDTERVLYEVFVRLYTLRNQLMHGGATWNSTVNRAQVRDGRALLARVLPAMLGVMMNHPARFEGRPFYPVVPDAPSPTKRSPLQSPPFKSTAADR</sequence>
<accession>A0A939GWE7</accession>
<keyword evidence="3" id="KW-1185">Reference proteome</keyword>
<dbReference type="RefSeq" id="WP_207575710.1">
    <property type="nucleotide sequence ID" value="NZ_JAFNME010000024.1"/>
</dbReference>
<dbReference type="AlphaFoldDB" id="A0A939GWE7"/>
<organism evidence="2 3">
    <name type="scientific">Comamonas denitrificans</name>
    <dbReference type="NCBI Taxonomy" id="117506"/>
    <lineage>
        <taxon>Bacteria</taxon>
        <taxon>Pseudomonadati</taxon>
        <taxon>Pseudomonadota</taxon>
        <taxon>Betaproteobacteria</taxon>
        <taxon>Burkholderiales</taxon>
        <taxon>Comamonadaceae</taxon>
        <taxon>Comamonas</taxon>
    </lineage>
</organism>
<comment type="caution">
    <text evidence="2">The sequence shown here is derived from an EMBL/GenBank/DDBJ whole genome shotgun (WGS) entry which is preliminary data.</text>
</comment>
<name>A0A939GWE7_9BURK</name>
<dbReference type="EMBL" id="JAFNME010000024">
    <property type="protein sequence ID" value="MBO1250310.1"/>
    <property type="molecule type" value="Genomic_DNA"/>
</dbReference>
<reference evidence="2" key="1">
    <citation type="submission" date="2021-03" db="EMBL/GenBank/DDBJ databases">
        <title>Comamonas denitrificans.</title>
        <authorList>
            <person name="Finster K."/>
        </authorList>
    </citation>
    <scope>NUCLEOTIDE SEQUENCE</scope>
    <source>
        <strain evidence="2">MM2021_4</strain>
    </source>
</reference>
<gene>
    <name evidence="2" type="ORF">J1777_10835</name>
</gene>
<protein>
    <recommendedName>
        <fullName evidence="4">Apea-like HEPN domain-containing protein</fullName>
    </recommendedName>
</protein>